<dbReference type="OrthoDB" id="6513042at2759"/>
<dbReference type="GO" id="GO:0005694">
    <property type="term" value="C:chromosome"/>
    <property type="evidence" value="ECO:0007669"/>
    <property type="project" value="UniProtKB-ARBA"/>
</dbReference>
<protein>
    <submittedName>
        <fullName evidence="10">Uncharacterized protein</fullName>
    </submittedName>
</protein>
<evidence type="ECO:0000313" key="11">
    <source>
        <dbReference type="Proteomes" id="UP000825935"/>
    </source>
</evidence>
<evidence type="ECO:0000256" key="5">
    <source>
        <dbReference type="ARBA" id="ARBA00022840"/>
    </source>
</evidence>
<dbReference type="FunFam" id="3.40.50.300:FF:000326">
    <property type="entry name" value="P-loop containing nucleoside triphosphate hydrolase"/>
    <property type="match status" value="1"/>
</dbReference>
<dbReference type="InterPro" id="IPR027417">
    <property type="entry name" value="P-loop_NTPase"/>
</dbReference>
<gene>
    <name evidence="10" type="ORF">KP509_27G044200</name>
</gene>
<keyword evidence="2" id="KW-0547">Nucleotide-binding</keyword>
<evidence type="ECO:0000256" key="6">
    <source>
        <dbReference type="SAM" id="MobiDB-lite"/>
    </source>
</evidence>
<evidence type="ECO:0000256" key="1">
    <source>
        <dbReference type="ARBA" id="ARBA00022528"/>
    </source>
</evidence>
<feature type="domain" description="DNA2/NAM7 helicase-like C-terminal" evidence="9">
    <location>
        <begin position="1846"/>
        <end position="2047"/>
    </location>
</feature>
<evidence type="ECO:0000259" key="8">
    <source>
        <dbReference type="Pfam" id="PF13086"/>
    </source>
</evidence>
<dbReference type="GO" id="GO:0004386">
    <property type="term" value="F:helicase activity"/>
    <property type="evidence" value="ECO:0007669"/>
    <property type="project" value="UniProtKB-KW"/>
</dbReference>
<dbReference type="Gene3D" id="3.40.50.300">
    <property type="entry name" value="P-loop containing nucleotide triphosphate hydrolases"/>
    <property type="match status" value="2"/>
</dbReference>
<keyword evidence="3" id="KW-0378">Hydrolase</keyword>
<feature type="compositionally biased region" description="Basic and acidic residues" evidence="6">
    <location>
        <begin position="2295"/>
        <end position="2311"/>
    </location>
</feature>
<feature type="compositionally biased region" description="Basic and acidic residues" evidence="6">
    <location>
        <begin position="1"/>
        <end position="10"/>
    </location>
</feature>
<dbReference type="InterPro" id="IPR024481">
    <property type="entry name" value="Helicase_Sen1_N"/>
</dbReference>
<proteinExistence type="predicted"/>
<dbReference type="CDD" id="cd18808">
    <property type="entry name" value="SF1_C_Upf1"/>
    <property type="match status" value="1"/>
</dbReference>
<dbReference type="EMBL" id="CM035432">
    <property type="protein sequence ID" value="KAH7295385.1"/>
    <property type="molecule type" value="Genomic_DNA"/>
</dbReference>
<evidence type="ECO:0000259" key="9">
    <source>
        <dbReference type="Pfam" id="PF13087"/>
    </source>
</evidence>
<dbReference type="Proteomes" id="UP000825935">
    <property type="component" value="Chromosome 27"/>
</dbReference>
<keyword evidence="11" id="KW-1185">Reference proteome</keyword>
<dbReference type="Pfam" id="PF13087">
    <property type="entry name" value="AAA_12"/>
    <property type="match status" value="1"/>
</dbReference>
<dbReference type="InterPro" id="IPR047187">
    <property type="entry name" value="SF1_C_Upf1"/>
</dbReference>
<dbReference type="InterPro" id="IPR045055">
    <property type="entry name" value="DNA2/NAM7-like"/>
</dbReference>
<keyword evidence="1" id="KW-0150">Chloroplast</keyword>
<dbReference type="SUPFAM" id="SSF52540">
    <property type="entry name" value="P-loop containing nucleoside triphosphate hydrolases"/>
    <property type="match status" value="1"/>
</dbReference>
<dbReference type="InterPro" id="IPR016024">
    <property type="entry name" value="ARM-type_fold"/>
</dbReference>
<organism evidence="10 11">
    <name type="scientific">Ceratopteris richardii</name>
    <name type="common">Triangle waterfern</name>
    <dbReference type="NCBI Taxonomy" id="49495"/>
    <lineage>
        <taxon>Eukaryota</taxon>
        <taxon>Viridiplantae</taxon>
        <taxon>Streptophyta</taxon>
        <taxon>Embryophyta</taxon>
        <taxon>Tracheophyta</taxon>
        <taxon>Polypodiopsida</taxon>
        <taxon>Polypodiidae</taxon>
        <taxon>Polypodiales</taxon>
        <taxon>Pteridineae</taxon>
        <taxon>Pteridaceae</taxon>
        <taxon>Parkerioideae</taxon>
        <taxon>Ceratopteris</taxon>
    </lineage>
</organism>
<evidence type="ECO:0000256" key="2">
    <source>
        <dbReference type="ARBA" id="ARBA00022741"/>
    </source>
</evidence>
<reference evidence="10 11" key="1">
    <citation type="submission" date="2021-08" db="EMBL/GenBank/DDBJ databases">
        <title>WGS assembly of Ceratopteris richardii.</title>
        <authorList>
            <person name="Marchant D.B."/>
            <person name="Chen G."/>
            <person name="Jenkins J."/>
            <person name="Shu S."/>
            <person name="Leebens-Mack J."/>
            <person name="Grimwood J."/>
            <person name="Schmutz J."/>
            <person name="Soltis P."/>
            <person name="Soltis D."/>
            <person name="Chen Z.-H."/>
        </authorList>
    </citation>
    <scope>NUCLEOTIDE SEQUENCE [LARGE SCALE GENOMIC DNA]</scope>
    <source>
        <strain evidence="10">Whitten #5841</strain>
        <tissue evidence="10">Leaf</tissue>
    </source>
</reference>
<keyword evidence="4" id="KW-0347">Helicase</keyword>
<dbReference type="OMA" id="HSEDIHG"/>
<dbReference type="Pfam" id="PF12726">
    <property type="entry name" value="SEN1_N"/>
    <property type="match status" value="1"/>
</dbReference>
<dbReference type="InterPro" id="IPR041679">
    <property type="entry name" value="DNA2/NAM7-like_C"/>
</dbReference>
<sequence length="2411" mass="271018">MRSRGRERETLTMSSFIGGSSRSQREASLLRRWKEIEALEEDEENVSEDEFSRCKEAWFVQAFQFFDDLPSDEHCWCTYYDLAWPLLEPFYSYYAVSENKPIKILWKRFTQELRRCTRCVLQYYKAKDFYATEFLEDAVSNLLAVLRTLDEERVASHLNEILCKMKADNLNSVNDSEEIVCVLFEVMRFPSLLDDAVIDSAFAQFLQYVENTYDLSLAADQCYAGVYALFFHNDQAVRRIAHRLAGAFGKLRSANHLEPIQPILQKHMHCLEFDLFDTKKLSSARLVGVSSHLVEGNSLYGVKSRPRAYATRESLWIGLKTLLGILEPPAFEEGIVERYPFFLSIVLNHASEASSVFWNALHCLKLLLEVLGYKLWIKTTFSPGVMRSTLIGQCFHTREEKMHKAIFDLFQPFLQSLEALQDGEYERQRRNVLYFLLQQVSHSRNFGGLMSKKARQIAFLIIMRGFKMDPACPPMECVHVWGPSLVECVKDNQLYDSLRQPAIQLLESIIIGDAVVFSNLYAKGSESKSTSLQIQEPFEDFAESIGRIRDDNSYLKEFKCLDKFADCLNNWICAPALWIDVLEKVSPSDLPDPFSQAILWAASRLATVYPKEFESKEAQSSALPSVACTNIVACALVWETPKGCDDGADGKLCQNSMVAWKHVCELALLLKRSMAIFLDQIQLTRVCGSWSWDPYLAEVLILLSLDSYEKIRDIGRYILAHFSKGSSLDSGLIFLCGSQASAACVISGFSYAIKLLIANTLQEANSCLQTLLFLARKVIGLWQGDESTVESDARDGGFLKQPDYEQHVQTNTDVKERKHQRGAASQQVSCILWSLLLKLINDGHAYSENPSYLTLFTRLFDILPSVFENMLSPVLEVNMYKDFVETAVRDSGTAWIFSLMKWGNVNVLSVGRRWRLAIGSILSCLRRVNFLDDPKGLQKVYDWVQTGGTLTPEMKEAIEALLQRGWSVAMKNVRSCTADVEASTLESVARIHKESSMAGLDEDITKAPGIQDVIVLSDDEHECTPADGMTGRIDTNEQLSLESDKAAAISQVHRHVHPISLQKQLGTHRTIHGKKATLESFFGSSSKKVVESSSNKIIGSSPKNTEVIRKSIEKASPISSQSVASEYNASASNKSDDLSHKMVAQKSIQSRINKVESECLHKDSIDAVLQELVQDVVEDVPQSAGGMKMMHPVARKGLGMNTNVEPKRQVIRLHVPNENLKGSMGRPGIISRIHIPRLDDWYKRILSIHYFSLVGLSNSNGESIEADPILEVPLVFRDAQHYMDVFRPLVLEEFRAQMQQSYQQLTFSDDTTGIFRLMSVEKIDDFDVGRFTGEPGADGLASSCFENDLLLLSRLPFQVSDQEVHMIGKVERQERDNKSRSVIVTLRFYLRSGNKRLAKARTLLLERSKWHVTRLMSITPQIREFQAVSAVARLPLLPLILNDKSCKVRPLDAESGQQLNHMLPDKLHDQLKAEYNTSQMKSIYMALKSGAIANDHEMSLVQGPPGTGKTRTIVAIISALVASMKGSKGVTDVSIPDTRGYPRKPVKESVAIARSWQAAALAKQQMQVEASEMIQKERGKGVRILVCAQSNAAVDELVHRIRKHGLYNTSGCSYQPSIVRVGNARTVHPNSLPVFIDTLVERQMQADKENVDGNASKSHTELVRNKLRKILDSVQVLESRLSKLQWTDMQSKSAAQDPVSEIDDVEADLRLEMRALYKQRNQTYRELTELEAGERRALEVAKSKRVELKRDIIRQAEIVLATLNVCGGDVYSACIDKSSGRRQHRNPNDGLFDAVIIDEAAQALEPATLIPLQLLKTSRAKCIMVGDPKQLPATIISQRATKFSFECSLFERLQKGGHPVSLLNVQYRMHPEICCFPSAHFYDGQLESGNGLLEKRKAMFHENKFLGPYAVFDVVDGYERVGHQSASQSLCNEAEAEMVLELFSYLRARYPQDVNAGRVGIITPYQQQLSLLKEQFRRSLGRTVTEGIEFNTVDGFQGREVDIIIFSTVRAMRSAQSSCRIGFVADVRRMNVAITRARFSLWIVCNASTLQGSPSWAALLKNARNRGLIQQVRRPYKVAFENENLKEHIELSISAPVVSLLSCRKSSPQEHDTKANTEAVIEKKVQESSTSSLKMLNSGCLNLVSNIDKREGNLEIKSGYSCSRNGSELRKGKVLDEVGSKNLSNSYRASSIPSLKALENKSKKSMKSGSDARHPESVIHKKPCYEKEFQGLEGSKVFLEQENLGQHVCDTHSGSKHQNATYGEERSAGVQVLEELQQHDRTGHHNQLKSTCSEKNFEQETNLSKDRDTSRFLKSSSDISDPDNNKIKGKRNRSVAVHARDSRVSQPFGSDCKVKILSTGPGVADDEIIDTLTHTWPEKNDKYSELSRPPKRIRRDFVAGIQMKGVHEGSA</sequence>
<keyword evidence="1" id="KW-0934">Plastid</keyword>
<dbReference type="GO" id="GO:0016787">
    <property type="term" value="F:hydrolase activity"/>
    <property type="evidence" value="ECO:0007669"/>
    <property type="project" value="UniProtKB-KW"/>
</dbReference>
<dbReference type="CDD" id="cd18042">
    <property type="entry name" value="DEXXQc_SETX"/>
    <property type="match status" value="1"/>
</dbReference>
<dbReference type="GO" id="GO:0005524">
    <property type="term" value="F:ATP binding"/>
    <property type="evidence" value="ECO:0007669"/>
    <property type="project" value="UniProtKB-KW"/>
</dbReference>
<accession>A0A8T2RII2</accession>
<evidence type="ECO:0000259" key="7">
    <source>
        <dbReference type="Pfam" id="PF12726"/>
    </source>
</evidence>
<feature type="compositionally biased region" description="Polar residues" evidence="6">
    <location>
        <begin position="11"/>
        <end position="22"/>
    </location>
</feature>
<evidence type="ECO:0000313" key="10">
    <source>
        <dbReference type="EMBL" id="KAH7295385.1"/>
    </source>
</evidence>
<dbReference type="PANTHER" id="PTHR10887">
    <property type="entry name" value="DNA2/NAM7 HELICASE FAMILY"/>
    <property type="match status" value="1"/>
</dbReference>
<feature type="domain" description="Helicase Sen1 N-terminal" evidence="7">
    <location>
        <begin position="105"/>
        <end position="445"/>
    </location>
</feature>
<dbReference type="Pfam" id="PF13086">
    <property type="entry name" value="AAA_11"/>
    <property type="match status" value="1"/>
</dbReference>
<evidence type="ECO:0000256" key="4">
    <source>
        <dbReference type="ARBA" id="ARBA00022806"/>
    </source>
</evidence>
<feature type="region of interest" description="Disordered" evidence="6">
    <location>
        <begin position="1"/>
        <end position="25"/>
    </location>
</feature>
<name>A0A8T2RII2_CERRI</name>
<dbReference type="PANTHER" id="PTHR10887:SF495">
    <property type="entry name" value="HELICASE SENATAXIN ISOFORM X1-RELATED"/>
    <property type="match status" value="1"/>
</dbReference>
<comment type="caution">
    <text evidence="10">The sequence shown here is derived from an EMBL/GenBank/DDBJ whole genome shotgun (WGS) entry which is preliminary data.</text>
</comment>
<dbReference type="InterPro" id="IPR041677">
    <property type="entry name" value="DNA2/NAM7_AAA_11"/>
</dbReference>
<feature type="region of interest" description="Disordered" evidence="6">
    <location>
        <begin position="2280"/>
        <end position="2342"/>
    </location>
</feature>
<dbReference type="SUPFAM" id="SSF48371">
    <property type="entry name" value="ARM repeat"/>
    <property type="match status" value="1"/>
</dbReference>
<evidence type="ECO:0000256" key="3">
    <source>
        <dbReference type="ARBA" id="ARBA00022801"/>
    </source>
</evidence>
<keyword evidence="5" id="KW-0067">ATP-binding</keyword>
<feature type="domain" description="DNA2/NAM7 helicase helicase" evidence="8">
    <location>
        <begin position="1475"/>
        <end position="1838"/>
    </location>
</feature>